<evidence type="ECO:0000313" key="3">
    <source>
        <dbReference type="Proteomes" id="UP001430953"/>
    </source>
</evidence>
<feature type="transmembrane region" description="Helical" evidence="1">
    <location>
        <begin position="46"/>
        <end position="74"/>
    </location>
</feature>
<comment type="caution">
    <text evidence="2">The sequence shown here is derived from an EMBL/GenBank/DDBJ whole genome shotgun (WGS) entry which is preliminary data.</text>
</comment>
<organism evidence="2 3">
    <name type="scientific">Cardiocondyla obscurior</name>
    <dbReference type="NCBI Taxonomy" id="286306"/>
    <lineage>
        <taxon>Eukaryota</taxon>
        <taxon>Metazoa</taxon>
        <taxon>Ecdysozoa</taxon>
        <taxon>Arthropoda</taxon>
        <taxon>Hexapoda</taxon>
        <taxon>Insecta</taxon>
        <taxon>Pterygota</taxon>
        <taxon>Neoptera</taxon>
        <taxon>Endopterygota</taxon>
        <taxon>Hymenoptera</taxon>
        <taxon>Apocrita</taxon>
        <taxon>Aculeata</taxon>
        <taxon>Formicoidea</taxon>
        <taxon>Formicidae</taxon>
        <taxon>Myrmicinae</taxon>
        <taxon>Cardiocondyla</taxon>
    </lineage>
</organism>
<protein>
    <submittedName>
        <fullName evidence="2">Uncharacterized protein</fullName>
    </submittedName>
</protein>
<reference evidence="2 3" key="1">
    <citation type="submission" date="2023-03" db="EMBL/GenBank/DDBJ databases">
        <title>High recombination rates correlate with genetic variation in Cardiocondyla obscurior ants.</title>
        <authorList>
            <person name="Errbii M."/>
        </authorList>
    </citation>
    <scope>NUCLEOTIDE SEQUENCE [LARGE SCALE GENOMIC DNA]</scope>
    <source>
        <strain evidence="2">Alpha-2009</strain>
        <tissue evidence="2">Whole body</tissue>
    </source>
</reference>
<keyword evidence="1" id="KW-0812">Transmembrane</keyword>
<dbReference type="AlphaFoldDB" id="A0AAW2GZP4"/>
<name>A0AAW2GZP4_9HYME</name>
<gene>
    <name evidence="2" type="ORF">PUN28_000421</name>
</gene>
<evidence type="ECO:0000256" key="1">
    <source>
        <dbReference type="SAM" id="Phobius"/>
    </source>
</evidence>
<keyword evidence="1" id="KW-1133">Transmembrane helix</keyword>
<proteinExistence type="predicted"/>
<sequence>MTTGANSTGFAACINSQVDVSSIQILLLRKYATRCIDCCKHTGRTFFFFFFFFLVLLFFFLFLNFILFFFCYYFNVISAFDYCKLAKFN</sequence>
<keyword evidence="3" id="KW-1185">Reference proteome</keyword>
<dbReference type="EMBL" id="JADYXP020000001">
    <property type="protein sequence ID" value="KAL0132651.1"/>
    <property type="molecule type" value="Genomic_DNA"/>
</dbReference>
<accession>A0AAW2GZP4</accession>
<keyword evidence="1" id="KW-0472">Membrane</keyword>
<evidence type="ECO:0000313" key="2">
    <source>
        <dbReference type="EMBL" id="KAL0132651.1"/>
    </source>
</evidence>
<dbReference type="Proteomes" id="UP001430953">
    <property type="component" value="Unassembled WGS sequence"/>
</dbReference>